<evidence type="ECO:0000256" key="4">
    <source>
        <dbReference type="ARBA" id="ARBA00022777"/>
    </source>
</evidence>
<gene>
    <name evidence="10" type="ORF">A6770_15335</name>
</gene>
<dbReference type="PANTHER" id="PTHR43289">
    <property type="entry name" value="MITOGEN-ACTIVATED PROTEIN KINASE KINASE KINASE 20-RELATED"/>
    <property type="match status" value="1"/>
</dbReference>
<evidence type="ECO:0000256" key="3">
    <source>
        <dbReference type="ARBA" id="ARBA00022741"/>
    </source>
</evidence>
<keyword evidence="2" id="KW-0808">Transferase</keyword>
<dbReference type="SUPFAM" id="SSF56112">
    <property type="entry name" value="Protein kinase-like (PK-like)"/>
    <property type="match status" value="1"/>
</dbReference>
<keyword evidence="4" id="KW-0418">Kinase</keyword>
<evidence type="ECO:0000256" key="8">
    <source>
        <dbReference type="SAM" id="Phobius"/>
    </source>
</evidence>
<dbReference type="CDD" id="cd14014">
    <property type="entry name" value="STKc_PknB_like"/>
    <property type="match status" value="1"/>
</dbReference>
<evidence type="ECO:0000256" key="2">
    <source>
        <dbReference type="ARBA" id="ARBA00022679"/>
    </source>
</evidence>
<evidence type="ECO:0000256" key="6">
    <source>
        <dbReference type="PROSITE-ProRule" id="PRU10141"/>
    </source>
</evidence>
<protein>
    <recommendedName>
        <fullName evidence="1">non-specific serine/threonine protein kinase</fullName>
        <ecNumber evidence="1">2.7.11.1</ecNumber>
    </recommendedName>
</protein>
<dbReference type="GO" id="GO:0005524">
    <property type="term" value="F:ATP binding"/>
    <property type="evidence" value="ECO:0007669"/>
    <property type="project" value="UniProtKB-UniRule"/>
</dbReference>
<dbReference type="InterPro" id="IPR000719">
    <property type="entry name" value="Prot_kinase_dom"/>
</dbReference>
<keyword evidence="11" id="KW-1185">Reference proteome</keyword>
<dbReference type="EC" id="2.7.11.1" evidence="1"/>
<dbReference type="InterPro" id="IPR008271">
    <property type="entry name" value="Ser/Thr_kinase_AS"/>
</dbReference>
<reference evidence="10" key="1">
    <citation type="submission" date="2016-04" db="EMBL/GenBank/DDBJ databases">
        <authorList>
            <person name="Tabuchi Yagui T.R."/>
        </authorList>
    </citation>
    <scope>NUCLEOTIDE SEQUENCE [LARGE SCALE GENOMIC DNA]</scope>
    <source>
        <strain evidence="10">NIES-26</strain>
    </source>
</reference>
<feature type="compositionally biased region" description="Low complexity" evidence="7">
    <location>
        <begin position="325"/>
        <end position="345"/>
    </location>
</feature>
<dbReference type="SMART" id="SM00220">
    <property type="entry name" value="S_TKc"/>
    <property type="match status" value="1"/>
</dbReference>
<evidence type="ECO:0000313" key="10">
    <source>
        <dbReference type="EMBL" id="RCJ36993.1"/>
    </source>
</evidence>
<keyword evidence="5 6" id="KW-0067">ATP-binding</keyword>
<feature type="region of interest" description="Disordered" evidence="7">
    <location>
        <begin position="321"/>
        <end position="345"/>
    </location>
</feature>
<dbReference type="Proteomes" id="UP000252107">
    <property type="component" value="Unassembled WGS sequence"/>
</dbReference>
<keyword evidence="3 6" id="KW-0547">Nucleotide-binding</keyword>
<accession>A0A367RMV7</accession>
<keyword evidence="8" id="KW-1133">Transmembrane helix</keyword>
<evidence type="ECO:0000313" key="11">
    <source>
        <dbReference type="Proteomes" id="UP000252107"/>
    </source>
</evidence>
<dbReference type="Gene3D" id="1.10.510.10">
    <property type="entry name" value="Transferase(Phosphotransferase) domain 1"/>
    <property type="match status" value="1"/>
</dbReference>
<proteinExistence type="predicted"/>
<dbReference type="GO" id="GO:0004674">
    <property type="term" value="F:protein serine/threonine kinase activity"/>
    <property type="evidence" value="ECO:0007669"/>
    <property type="project" value="UniProtKB-EC"/>
</dbReference>
<keyword evidence="8" id="KW-0472">Membrane</keyword>
<feature type="transmembrane region" description="Helical" evidence="8">
    <location>
        <begin position="289"/>
        <end position="310"/>
    </location>
</feature>
<keyword evidence="8" id="KW-0812">Transmembrane</keyword>
<dbReference type="PROSITE" id="PS00108">
    <property type="entry name" value="PROTEIN_KINASE_ST"/>
    <property type="match status" value="1"/>
</dbReference>
<dbReference type="Pfam" id="PF00069">
    <property type="entry name" value="Pkinase"/>
    <property type="match status" value="1"/>
</dbReference>
<dbReference type="PROSITE" id="PS50011">
    <property type="entry name" value="PROTEIN_KINASE_DOM"/>
    <property type="match status" value="1"/>
</dbReference>
<name>A0A367RMV7_9NOSO</name>
<dbReference type="EMBL" id="LXQD01000131">
    <property type="protein sequence ID" value="RCJ36993.1"/>
    <property type="molecule type" value="Genomic_DNA"/>
</dbReference>
<organism evidence="10 11">
    <name type="scientific">Nostoc minutum NIES-26</name>
    <dbReference type="NCBI Taxonomy" id="1844469"/>
    <lineage>
        <taxon>Bacteria</taxon>
        <taxon>Bacillati</taxon>
        <taxon>Cyanobacteriota</taxon>
        <taxon>Cyanophyceae</taxon>
        <taxon>Nostocales</taxon>
        <taxon>Nostocaceae</taxon>
        <taxon>Nostoc</taxon>
    </lineage>
</organism>
<dbReference type="PANTHER" id="PTHR43289:SF6">
    <property type="entry name" value="SERINE_THREONINE-PROTEIN KINASE NEKL-3"/>
    <property type="match status" value="1"/>
</dbReference>
<feature type="binding site" evidence="6">
    <location>
        <position position="42"/>
    </location>
    <ligand>
        <name>ATP</name>
        <dbReference type="ChEBI" id="CHEBI:30616"/>
    </ligand>
</feature>
<dbReference type="PROSITE" id="PS00107">
    <property type="entry name" value="PROTEIN_KINASE_ATP"/>
    <property type="match status" value="1"/>
</dbReference>
<dbReference type="InterPro" id="IPR017441">
    <property type="entry name" value="Protein_kinase_ATP_BS"/>
</dbReference>
<sequence length="345" mass="39197">MAWVPGQKLYRNKYEIKHELGRGRFAITYLAQDRDSKNVVIKTLNPDLLNQLSNEERDRLKSGFADESRKLEKCKHPNIVRVLETFNEGDLLCMVMEYIPGTNLASLVNRVLPEKEALGYIQQVGQALIEVHKQGFLHRDVKPENIMVRAGKNEVVLIDFDLARGIDNPLTSRGARTEGFTPIELYSNSARQQTRRGPWTDVYSLAATLYILLTGKQPESAIDRQDNNQRLTPPQELNNGISDRVNQAILHAMKLEPKKRPQTVEAWLKELGLKTSNFSLPKLPWTQPLWAWILEIMGILALFAALISGIKDGTDLLKDWFPEKSTPTNPTPQQTPSSPTQPRNR</sequence>
<evidence type="ECO:0000256" key="5">
    <source>
        <dbReference type="ARBA" id="ARBA00022840"/>
    </source>
</evidence>
<comment type="caution">
    <text evidence="10">The sequence shown here is derived from an EMBL/GenBank/DDBJ whole genome shotgun (WGS) entry which is preliminary data.</text>
</comment>
<feature type="domain" description="Protein kinase" evidence="9">
    <location>
        <begin position="14"/>
        <end position="273"/>
    </location>
</feature>
<dbReference type="InterPro" id="IPR011009">
    <property type="entry name" value="Kinase-like_dom_sf"/>
</dbReference>
<evidence type="ECO:0000256" key="1">
    <source>
        <dbReference type="ARBA" id="ARBA00012513"/>
    </source>
</evidence>
<evidence type="ECO:0000259" key="9">
    <source>
        <dbReference type="PROSITE" id="PS50011"/>
    </source>
</evidence>
<dbReference type="AlphaFoldDB" id="A0A367RMV7"/>
<evidence type="ECO:0000256" key="7">
    <source>
        <dbReference type="SAM" id="MobiDB-lite"/>
    </source>
</evidence>